<dbReference type="SUPFAM" id="SSF55856">
    <property type="entry name" value="Cytochrome b5-like heme/steroid binding domain"/>
    <property type="match status" value="1"/>
</dbReference>
<keyword evidence="1" id="KW-0754">Steroid-binding</keyword>
<dbReference type="GO" id="GO:0016020">
    <property type="term" value="C:membrane"/>
    <property type="evidence" value="ECO:0007669"/>
    <property type="project" value="TreeGrafter"/>
</dbReference>
<evidence type="ECO:0000256" key="2">
    <source>
        <dbReference type="ARBA" id="ARBA00038357"/>
    </source>
</evidence>
<dbReference type="GO" id="GO:0005783">
    <property type="term" value="C:endoplasmic reticulum"/>
    <property type="evidence" value="ECO:0007669"/>
    <property type="project" value="TreeGrafter"/>
</dbReference>
<keyword evidence="3" id="KW-1133">Transmembrane helix</keyword>
<keyword evidence="1" id="KW-0446">Lipid-binding</keyword>
<dbReference type="SMART" id="SM01117">
    <property type="entry name" value="Cyt-b5"/>
    <property type="match status" value="1"/>
</dbReference>
<feature type="domain" description="Cytochrome b5 heme-binding" evidence="4">
    <location>
        <begin position="5"/>
        <end position="101"/>
    </location>
</feature>
<feature type="transmembrane region" description="Helical" evidence="3">
    <location>
        <begin position="122"/>
        <end position="141"/>
    </location>
</feature>
<sequence>MVRFFTPEELLAFDGSDADKPVYIAVKGVIYDVSQSREFYGKGGPYEAFAGRECSRALAIMKVDAAECNDNLADCTEKQLKTLEDWCNKFNSKYPIVGQLDDVVEVPPVESLLRTTFFTPSLLAGMALVVLLTALGAYVLWWDLQHREPGAAAEDHTEL</sequence>
<evidence type="ECO:0000256" key="3">
    <source>
        <dbReference type="SAM" id="Phobius"/>
    </source>
</evidence>
<dbReference type="GO" id="GO:0005496">
    <property type="term" value="F:steroid binding"/>
    <property type="evidence" value="ECO:0007669"/>
    <property type="project" value="UniProtKB-KW"/>
</dbReference>
<comment type="similarity">
    <text evidence="2">Belongs to the cytochrome b5 family. MAPR subfamily.</text>
</comment>
<name>A0A835YDA0_9CHLO</name>
<keyword evidence="3" id="KW-0812">Transmembrane</keyword>
<keyword evidence="6" id="KW-1185">Reference proteome</keyword>
<reference evidence="5" key="1">
    <citation type="journal article" date="2020" name="bioRxiv">
        <title>Comparative genomics of Chlamydomonas.</title>
        <authorList>
            <person name="Craig R.J."/>
            <person name="Hasan A.R."/>
            <person name="Ness R.W."/>
            <person name="Keightley P.D."/>
        </authorList>
    </citation>
    <scope>NUCLEOTIDE SEQUENCE</scope>
    <source>
        <strain evidence="5">CCAP 11/70</strain>
    </source>
</reference>
<evidence type="ECO:0000313" key="5">
    <source>
        <dbReference type="EMBL" id="KAG2500583.1"/>
    </source>
</evidence>
<evidence type="ECO:0000256" key="1">
    <source>
        <dbReference type="ARBA" id="ARBA00022665"/>
    </source>
</evidence>
<gene>
    <name evidence="5" type="ORF">HYH03_001352</name>
</gene>
<protein>
    <recommendedName>
        <fullName evidence="4">Cytochrome b5 heme-binding domain-containing protein</fullName>
    </recommendedName>
</protein>
<dbReference type="InterPro" id="IPR050577">
    <property type="entry name" value="MAPR/NEUFC/NENF-like"/>
</dbReference>
<dbReference type="AlphaFoldDB" id="A0A835YDA0"/>
<keyword evidence="3" id="KW-0472">Membrane</keyword>
<dbReference type="Proteomes" id="UP000612055">
    <property type="component" value="Unassembled WGS sequence"/>
</dbReference>
<evidence type="ECO:0000259" key="4">
    <source>
        <dbReference type="SMART" id="SM01117"/>
    </source>
</evidence>
<dbReference type="PANTHER" id="PTHR10281:SF104">
    <property type="entry name" value="CYTOCHROME B5 HEME-BINDING DOMAIN-CONTAINING PROTEIN"/>
    <property type="match status" value="1"/>
</dbReference>
<dbReference type="OrthoDB" id="547796at2759"/>
<comment type="caution">
    <text evidence="5">The sequence shown here is derived from an EMBL/GenBank/DDBJ whole genome shotgun (WGS) entry which is preliminary data.</text>
</comment>
<dbReference type="PANTHER" id="PTHR10281">
    <property type="entry name" value="MEMBRANE-ASSOCIATED PROGESTERONE RECEPTOR COMPONENT-RELATED"/>
    <property type="match status" value="1"/>
</dbReference>
<organism evidence="5 6">
    <name type="scientific">Edaphochlamys debaryana</name>
    <dbReference type="NCBI Taxonomy" id="47281"/>
    <lineage>
        <taxon>Eukaryota</taxon>
        <taxon>Viridiplantae</taxon>
        <taxon>Chlorophyta</taxon>
        <taxon>core chlorophytes</taxon>
        <taxon>Chlorophyceae</taxon>
        <taxon>CS clade</taxon>
        <taxon>Chlamydomonadales</taxon>
        <taxon>Chlamydomonadales incertae sedis</taxon>
        <taxon>Edaphochlamys</taxon>
    </lineage>
</organism>
<evidence type="ECO:0000313" key="6">
    <source>
        <dbReference type="Proteomes" id="UP000612055"/>
    </source>
</evidence>
<dbReference type="EMBL" id="JAEHOE010000003">
    <property type="protein sequence ID" value="KAG2500583.1"/>
    <property type="molecule type" value="Genomic_DNA"/>
</dbReference>
<proteinExistence type="inferred from homology"/>
<dbReference type="InterPro" id="IPR036400">
    <property type="entry name" value="Cyt_B5-like_heme/steroid_sf"/>
</dbReference>
<dbReference type="InterPro" id="IPR001199">
    <property type="entry name" value="Cyt_B5-like_heme/steroid-bd"/>
</dbReference>
<dbReference type="Gene3D" id="3.10.120.10">
    <property type="entry name" value="Cytochrome b5-like heme/steroid binding domain"/>
    <property type="match status" value="1"/>
</dbReference>
<accession>A0A835YDA0</accession>
<dbReference type="Pfam" id="PF00173">
    <property type="entry name" value="Cyt-b5"/>
    <property type="match status" value="1"/>
</dbReference>
<dbReference type="FunFam" id="3.10.120.10:FF:000003">
    <property type="entry name" value="membrane-associated progesterone receptor component 1"/>
    <property type="match status" value="1"/>
</dbReference>